<feature type="region of interest" description="Disordered" evidence="1">
    <location>
        <begin position="311"/>
        <end position="343"/>
    </location>
</feature>
<evidence type="ECO:0000313" key="2">
    <source>
        <dbReference type="EMBL" id="PZR17547.1"/>
    </source>
</evidence>
<dbReference type="InterPro" id="IPR011101">
    <property type="entry name" value="DUF5131"/>
</dbReference>
<reference evidence="2 3" key="1">
    <citation type="submission" date="2017-08" db="EMBL/GenBank/DDBJ databases">
        <title>Infants hospitalized years apart are colonized by the same room-sourced microbial strains.</title>
        <authorList>
            <person name="Brooks B."/>
            <person name="Olm M.R."/>
            <person name="Firek B.A."/>
            <person name="Baker R."/>
            <person name="Thomas B.C."/>
            <person name="Morowitz M.J."/>
            <person name="Banfield J.F."/>
        </authorList>
    </citation>
    <scope>NUCLEOTIDE SEQUENCE [LARGE SCALE GENOMIC DNA]</scope>
    <source>
        <strain evidence="2">S2_003_000_R2_14</strain>
    </source>
</reference>
<dbReference type="Proteomes" id="UP000249061">
    <property type="component" value="Unassembled WGS sequence"/>
</dbReference>
<gene>
    <name evidence="2" type="ORF">DI536_04330</name>
</gene>
<name>A0A2W5TU31_9BACT</name>
<comment type="caution">
    <text evidence="2">The sequence shown here is derived from an EMBL/GenBank/DDBJ whole genome shotgun (WGS) entry which is preliminary data.</text>
</comment>
<dbReference type="EMBL" id="QFQP01000002">
    <property type="protein sequence ID" value="PZR17547.1"/>
    <property type="molecule type" value="Genomic_DNA"/>
</dbReference>
<proteinExistence type="predicted"/>
<dbReference type="AlphaFoldDB" id="A0A2W5TU31"/>
<evidence type="ECO:0000256" key="1">
    <source>
        <dbReference type="SAM" id="MobiDB-lite"/>
    </source>
</evidence>
<dbReference type="Pfam" id="PF07505">
    <property type="entry name" value="DUF5131"/>
    <property type="match status" value="1"/>
</dbReference>
<evidence type="ECO:0008006" key="4">
    <source>
        <dbReference type="Google" id="ProtNLM"/>
    </source>
</evidence>
<feature type="compositionally biased region" description="Basic and acidic residues" evidence="1">
    <location>
        <begin position="319"/>
        <end position="343"/>
    </location>
</feature>
<sequence>MGENSGIQWTTHTFNPWVGCQRVSPGCTNCYAETYDKRVGGGVDPADGKKKLRWGPLAPRVSTARENWNKPEKWNRAAAAAGERHRVFCSSLADVFEDRPELVPRRAQLFRLIEKTPNLDWLLLTKRPQNIRRMLTETAKLTESAALAAWHLHDVPMPNVWFGTTVEDQQRANERVPELLKVPAVVRFLSCEPLLERVVLPRFCLCGCGKTVETVMAEPSPLNREQREDGMKTGLGIDWIIIGGESGQKARPFDLSWARELVQAARVSGAAPFVKQLGAVPVVDESEWRVGNERGLHLLSGAPHARKSAPAGTVPLKFNDAHAGEPAEWPEDLRVREFPEPRR</sequence>
<protein>
    <recommendedName>
        <fullName evidence="4">Protein gp37</fullName>
    </recommendedName>
</protein>
<organism evidence="2 3">
    <name type="scientific">Archangium gephyra</name>
    <dbReference type="NCBI Taxonomy" id="48"/>
    <lineage>
        <taxon>Bacteria</taxon>
        <taxon>Pseudomonadati</taxon>
        <taxon>Myxococcota</taxon>
        <taxon>Myxococcia</taxon>
        <taxon>Myxococcales</taxon>
        <taxon>Cystobacterineae</taxon>
        <taxon>Archangiaceae</taxon>
        <taxon>Archangium</taxon>
    </lineage>
</organism>
<evidence type="ECO:0000313" key="3">
    <source>
        <dbReference type="Proteomes" id="UP000249061"/>
    </source>
</evidence>
<accession>A0A2W5TU31</accession>